<dbReference type="Proteomes" id="UP000824410">
    <property type="component" value="Unassembled WGS sequence"/>
</dbReference>
<dbReference type="EMBL" id="SHDO01000006">
    <property type="protein sequence ID" value="MBX6979726.1"/>
    <property type="molecule type" value="Genomic_DNA"/>
</dbReference>
<dbReference type="PROSITE" id="PS51257">
    <property type="entry name" value="PROKAR_LIPOPROTEIN"/>
    <property type="match status" value="1"/>
</dbReference>
<gene>
    <name evidence="2" type="ORF">EX242_05560</name>
</gene>
<comment type="caution">
    <text evidence="2">The sequence shown here is derived from an EMBL/GenBank/DDBJ whole genome shotgun (WGS) entry which is preliminary data.</text>
</comment>
<evidence type="ECO:0000313" key="3">
    <source>
        <dbReference type="Proteomes" id="UP000824410"/>
    </source>
</evidence>
<keyword evidence="1" id="KW-0732">Signal</keyword>
<evidence type="ECO:0008006" key="4">
    <source>
        <dbReference type="Google" id="ProtNLM"/>
    </source>
</evidence>
<organism evidence="2 3">
    <name type="scientific">Providencia rettgeri</name>
    <dbReference type="NCBI Taxonomy" id="587"/>
    <lineage>
        <taxon>Bacteria</taxon>
        <taxon>Pseudomonadati</taxon>
        <taxon>Pseudomonadota</taxon>
        <taxon>Gammaproteobacteria</taxon>
        <taxon>Enterobacterales</taxon>
        <taxon>Morganellaceae</taxon>
        <taxon>Providencia</taxon>
    </lineage>
</organism>
<name>A0AAP2NV10_PRORE</name>
<protein>
    <recommendedName>
        <fullName evidence="4">Lipoprotein</fullName>
    </recommendedName>
</protein>
<proteinExistence type="predicted"/>
<feature type="chain" id="PRO_5044474887" description="Lipoprotein" evidence="1">
    <location>
        <begin position="23"/>
        <end position="132"/>
    </location>
</feature>
<feature type="signal peptide" evidence="1">
    <location>
        <begin position="1"/>
        <end position="22"/>
    </location>
</feature>
<evidence type="ECO:0000313" key="2">
    <source>
        <dbReference type="EMBL" id="MBX6979726.1"/>
    </source>
</evidence>
<dbReference type="RefSeq" id="WP_129466830.1">
    <property type="nucleotide sequence ID" value="NZ_CP059345.1"/>
</dbReference>
<reference evidence="2" key="1">
    <citation type="submission" date="2019-02" db="EMBL/GenBank/DDBJ databases">
        <title>Genomic characterization of isolates from hospital effluents in KZN, South Africa.</title>
        <authorList>
            <person name="Ntshobeni N."/>
            <person name="Allam M."/>
            <person name="Ismail A."/>
            <person name="Amoako D."/>
            <person name="Essack S."/>
            <person name="Chenia H."/>
        </authorList>
    </citation>
    <scope>NUCLEOTIDE SEQUENCE</scope>
    <source>
        <strain evidence="2">AFE97_S1</strain>
    </source>
</reference>
<accession>A0AAP2NV10</accession>
<evidence type="ECO:0000256" key="1">
    <source>
        <dbReference type="SAM" id="SignalP"/>
    </source>
</evidence>
<sequence>MKSTRYVFFLIFLFGLSGCNNHSDNFLDSQNNRNVIISKIDIFKEKQLQCLDQIEVLKVHVPNKSDEFIRDYKRIIEQQVFLIQNIEVMDKDSFVYLSSSLQMKLETLCNKIEFTNFTVTKQRTQALIDQLN</sequence>
<dbReference type="AlphaFoldDB" id="A0AAP2NV10"/>